<sequence length="63" mass="7199">MCTFLLGVYVGTQVKSLRTVLAVMLSCAMFCERFITLWNFSGLFISINRSLFIFSDKALPHFI</sequence>
<reference evidence="4 10" key="5">
    <citation type="submission" date="2018-05" db="EMBL/GenBank/DDBJ databases">
        <title>Vancomycin-resistant Enterococcus faecium strain from Chelyabinsk, Russia.</title>
        <authorList>
            <person name="Gostev V."/>
            <person name="Goncharov A."/>
            <person name="Kolodzhieva V."/>
            <person name="Suvorov A."/>
            <person name="Sidorenko S."/>
            <person name="Zueva L."/>
        </authorList>
    </citation>
    <scope>NUCLEOTIDE SEQUENCE [LARGE SCALE GENOMIC DNA]</scope>
    <source>
        <strain evidence="4 10">20</strain>
    </source>
</reference>
<dbReference type="Proteomes" id="UP000249070">
    <property type="component" value="Unassembled WGS sequence"/>
</dbReference>
<protein>
    <submittedName>
        <fullName evidence="3">Uncharacterized protein</fullName>
    </submittedName>
</protein>
<dbReference type="Proteomes" id="UP000191171">
    <property type="component" value="Unassembled WGS sequence"/>
</dbReference>
<name>A0A1A7S845_ENTFC</name>
<dbReference type="AlphaFoldDB" id="A0A1A7S845"/>
<dbReference type="EMBL" id="WEFP01000001">
    <property type="protein sequence ID" value="KAB7577438.1"/>
    <property type="molecule type" value="Genomic_DNA"/>
</dbReference>
<dbReference type="Proteomes" id="UP000183509">
    <property type="component" value="Unassembled WGS sequence"/>
</dbReference>
<evidence type="ECO:0000313" key="5">
    <source>
        <dbReference type="EMBL" id="RXU90816.1"/>
    </source>
</evidence>
<dbReference type="EMBL" id="FKLM01000053">
    <property type="protein sequence ID" value="SAM51251.1"/>
    <property type="molecule type" value="Genomic_DNA"/>
</dbReference>
<evidence type="ECO:0000313" key="7">
    <source>
        <dbReference type="Proteomes" id="UP000183509"/>
    </source>
</evidence>
<organism evidence="3 9">
    <name type="scientific">Enterococcus faecium</name>
    <name type="common">Streptococcus faecium</name>
    <dbReference type="NCBI Taxonomy" id="1352"/>
    <lineage>
        <taxon>Bacteria</taxon>
        <taxon>Bacillati</taxon>
        <taxon>Bacillota</taxon>
        <taxon>Bacilli</taxon>
        <taxon>Lactobacillales</taxon>
        <taxon>Enterococcaceae</taxon>
        <taxon>Enterococcus</taxon>
    </lineage>
</organism>
<reference evidence="2 8" key="2">
    <citation type="submission" date="2017-02" db="EMBL/GenBank/DDBJ databases">
        <title>Clonality and virulence of isolates of VRE in Hematopoietic Stem Cell Transplanted (HSCT) patients.</title>
        <authorList>
            <person name="Marchi A.P."/>
            <person name="Martins R.C."/>
            <person name="Marie S.K."/>
            <person name="Levin A.S."/>
            <person name="Costa S.F."/>
        </authorList>
    </citation>
    <scope>NUCLEOTIDE SEQUENCE [LARGE SCALE GENOMIC DNA]</scope>
    <source>
        <strain evidence="2 8">LIM1759</strain>
    </source>
</reference>
<reference evidence="3 9" key="3">
    <citation type="submission" date="2017-10" db="EMBL/GenBank/DDBJ databases">
        <title>Draft genomes of the Enterococcus faecium isolated from human feces before and after Helicobacter pylori eradication therapy.</title>
        <authorList>
            <person name="Prianichniikov N.A."/>
            <person name="Glushchenko O.E."/>
            <person name="Malakhova M.V."/>
        </authorList>
    </citation>
    <scope>NUCLEOTIDE SEQUENCE [LARGE SCALE GENOMIC DNA]</scope>
    <source>
        <strain evidence="3 9">Hp_5-7</strain>
    </source>
</reference>
<dbReference type="Proteomes" id="UP000224303">
    <property type="component" value="Unassembled WGS sequence"/>
</dbReference>
<reference evidence="1 12" key="6">
    <citation type="submission" date="2019-10" db="EMBL/GenBank/DDBJ databases">
        <title>Evolutionary dynamics of vancomycin-resistant Enterococcus faecium during gastrointestinal tract colonization and bloodstream infection in immunocompromised pediatric patients.</title>
        <authorList>
            <person name="Chilambi G.S."/>
            <person name="Nordstrom H.R."/>
            <person name="Evans D.R."/>
            <person name="Ferrolino J."/>
            <person name="Hayden R.T."/>
            <person name="Maron G.M."/>
            <person name="Vo A.N."/>
            <person name="Gilmore M.S."/>
            <person name="Wolf J."/>
            <person name="Rosch J.W."/>
            <person name="Van Tyne D."/>
        </authorList>
    </citation>
    <scope>NUCLEOTIDE SEQUENCE [LARGE SCALE GENOMIC DNA]</scope>
    <source>
        <strain evidence="1 12">VRECG27</strain>
    </source>
</reference>
<dbReference type="EMBL" id="QHGU01000037">
    <property type="protein sequence ID" value="PZM55590.1"/>
    <property type="molecule type" value="Genomic_DNA"/>
</dbReference>
<comment type="caution">
    <text evidence="3">The sequence shown here is derived from an EMBL/GenBank/DDBJ whole genome shotgun (WGS) entry which is preliminary data.</text>
</comment>
<dbReference type="EMBL" id="PJVH01000006">
    <property type="protein sequence ID" value="RXU90816.1"/>
    <property type="molecule type" value="Genomic_DNA"/>
</dbReference>
<evidence type="ECO:0000313" key="4">
    <source>
        <dbReference type="EMBL" id="PZM55590.1"/>
    </source>
</evidence>
<evidence type="ECO:0000313" key="3">
    <source>
        <dbReference type="EMBL" id="PHL22013.1"/>
    </source>
</evidence>
<evidence type="ECO:0000313" key="12">
    <source>
        <dbReference type="Proteomes" id="UP000469871"/>
    </source>
</evidence>
<evidence type="ECO:0000313" key="9">
    <source>
        <dbReference type="Proteomes" id="UP000224303"/>
    </source>
</evidence>
<accession>A0A1A7S845</accession>
<dbReference type="Proteomes" id="UP000469871">
    <property type="component" value="Unassembled WGS sequence"/>
</dbReference>
<evidence type="ECO:0000313" key="2">
    <source>
        <dbReference type="EMBL" id="OOL84073.1"/>
    </source>
</evidence>
<evidence type="ECO:0000313" key="8">
    <source>
        <dbReference type="Proteomes" id="UP000191171"/>
    </source>
</evidence>
<dbReference type="EMBL" id="PCGC01000008">
    <property type="protein sequence ID" value="PHL22013.1"/>
    <property type="molecule type" value="Genomic_DNA"/>
</dbReference>
<evidence type="ECO:0000313" key="6">
    <source>
        <dbReference type="EMBL" id="SAM51251.1"/>
    </source>
</evidence>
<evidence type="ECO:0000313" key="1">
    <source>
        <dbReference type="EMBL" id="KAB7577438.1"/>
    </source>
</evidence>
<dbReference type="Proteomes" id="UP000289562">
    <property type="component" value="Unassembled WGS sequence"/>
</dbReference>
<dbReference type="EMBL" id="MVGJ01000003">
    <property type="protein sequence ID" value="OOL84073.1"/>
    <property type="molecule type" value="Genomic_DNA"/>
</dbReference>
<proteinExistence type="predicted"/>
<evidence type="ECO:0000313" key="10">
    <source>
        <dbReference type="Proteomes" id="UP000249070"/>
    </source>
</evidence>
<gene>
    <name evidence="2" type="ORF">B1P95_00510</name>
    <name evidence="3" type="ORF">CQR37_04935</name>
    <name evidence="5" type="ORF">CYQ77_02810</name>
    <name evidence="4" type="ORF">DKP91_08700</name>
    <name evidence="6" type="ORF">DTPHA_602353</name>
    <name evidence="1" type="ORF">GBM73_08940</name>
</gene>
<evidence type="ECO:0000313" key="11">
    <source>
        <dbReference type="Proteomes" id="UP000289562"/>
    </source>
</evidence>
<reference evidence="5 11" key="4">
    <citation type="submission" date="2017-12" db="EMBL/GenBank/DDBJ databases">
        <title>A pool of 800 enterococci isolated from chicken carcass rinse samples from New Zealand.</title>
        <authorList>
            <person name="Zhang J."/>
            <person name="Rogers L."/>
            <person name="Midwinter A."/>
            <person name="French N."/>
        </authorList>
    </citation>
    <scope>NUCLEOTIDE SEQUENCE [LARGE SCALE GENOMIC DNA]</scope>
    <source>
        <strain evidence="5 11">EN697</strain>
    </source>
</reference>
<reference evidence="6 7" key="1">
    <citation type="submission" date="2016-04" db="EMBL/GenBank/DDBJ databases">
        <authorList>
            <person name="Millard A."/>
        </authorList>
    </citation>
    <scope>NUCLEOTIDE SEQUENCE [LARGE SCALE GENOMIC DNA]</scope>
    <source>
        <strain evidence="6">Isolate 22</strain>
    </source>
</reference>